<dbReference type="GO" id="GO:0005938">
    <property type="term" value="C:cell cortex"/>
    <property type="evidence" value="ECO:0007669"/>
    <property type="project" value="TreeGrafter"/>
</dbReference>
<feature type="domain" description="Rho-GAP" evidence="4">
    <location>
        <begin position="292"/>
        <end position="537"/>
    </location>
</feature>
<dbReference type="SUPFAM" id="SSF48350">
    <property type="entry name" value="GTPase activation domain, GAP"/>
    <property type="match status" value="1"/>
</dbReference>
<dbReference type="PROSITE" id="PS50238">
    <property type="entry name" value="RHOGAP"/>
    <property type="match status" value="1"/>
</dbReference>
<feature type="compositionally biased region" description="Polar residues" evidence="2">
    <location>
        <begin position="63"/>
        <end position="74"/>
    </location>
</feature>
<evidence type="ECO:0000313" key="5">
    <source>
        <dbReference type="EMBL" id="KJA19164.1"/>
    </source>
</evidence>
<dbReference type="InterPro" id="IPR000198">
    <property type="entry name" value="RhoGAP_dom"/>
</dbReference>
<feature type="region of interest" description="Disordered" evidence="2">
    <location>
        <begin position="32"/>
        <end position="79"/>
    </location>
</feature>
<dbReference type="OrthoDB" id="79452at2759"/>
<feature type="chain" id="PRO_5002248697" description="Rho-GAP domain-containing protein" evidence="3">
    <location>
        <begin position="21"/>
        <end position="832"/>
    </location>
</feature>
<dbReference type="SMART" id="SM00324">
    <property type="entry name" value="RhoGAP"/>
    <property type="match status" value="1"/>
</dbReference>
<feature type="compositionally biased region" description="Polar residues" evidence="2">
    <location>
        <begin position="617"/>
        <end position="640"/>
    </location>
</feature>
<dbReference type="Pfam" id="PF00620">
    <property type="entry name" value="RhoGAP"/>
    <property type="match status" value="1"/>
</dbReference>
<evidence type="ECO:0000256" key="2">
    <source>
        <dbReference type="SAM" id="MobiDB-lite"/>
    </source>
</evidence>
<dbReference type="PANTHER" id="PTHR15228:SF25">
    <property type="entry name" value="F-BAR DOMAIN-CONTAINING PROTEIN"/>
    <property type="match status" value="1"/>
</dbReference>
<dbReference type="EMBL" id="KN817580">
    <property type="protein sequence ID" value="KJA19164.1"/>
    <property type="molecule type" value="Genomic_DNA"/>
</dbReference>
<evidence type="ECO:0000256" key="1">
    <source>
        <dbReference type="ARBA" id="ARBA00022468"/>
    </source>
</evidence>
<dbReference type="Gene3D" id="1.10.555.10">
    <property type="entry name" value="Rho GTPase activation protein"/>
    <property type="match status" value="1"/>
</dbReference>
<gene>
    <name evidence="5" type="ORF">HYPSUDRAFT_89487</name>
</gene>
<dbReference type="Proteomes" id="UP000054270">
    <property type="component" value="Unassembled WGS sequence"/>
</dbReference>
<sequence>MSRGGAFFLSFFSFFNYLRFSINTTDNMSLKPSANPLSGDPSPRNPRIHRQTGIPSISRPRTHTTSGIPESSQAKDGATGIGKATAFGSLKKTAYHLLNKTSDVSDSALPRPRISSMPSQKQIPLLDTQVAMDTSHTQRTSVASPPVIDFTNFEDNYREPRAGDFDGTMKSRTTRKVISGRNGAIESACKGSPIFVNDKVPVSGTPLPASSRKPDPRLILSSLESILGVETSIAKYLNAHELLAMHQLDQVDFDDRDRMRAKLIKHDILDIPGRKNFLTVLGEPIRKASIYSSTPMVLAGREHELPIIVVNTVEELYRTGIYQPNLFRTLPNRTRLLELIDIYDSEDQPAKGVIHFRHSSSYGHVPNAGFGSNTTLDLESTPDVCALLTTYLSSLSEPILTPIFFHPIWYWCGLDSEDTETMQRQDSFGPRLSHIPLARTYTSPTESTHILVAQLILQLLPSPNFSLLVYLLAFFSQAALVREENGVGVSDLSRMFGGRLFGGEASRDISEGSNITQRRKDGETMMNWFLRRWGPISDGLFEVVEDAKMGLFHRPLARRDSFGKDILPSWLPGVGGNLDPKRCSLSSDSHIANSVHDLSRSSSFILEKPCDDDVHPQIQSDDIPLQSTPTSRFKHQSSLPSLPDSRHRESGVWAPTTDAVPDETLDITQLPLREDHISILSNAALDERLLDISMPTLLDQTLSAAQVPSKDALRQGGPSGYQNRGTQTVPATPLDLIHALQLTAHLEAQLEERTDSLTEALADLTKSKFIASKLHRRVYELEAELDTRRASRPLETAPLSTDHASEARLETNMKDLSDARDIVREIQKLVKN</sequence>
<dbReference type="GO" id="GO:0005096">
    <property type="term" value="F:GTPase activator activity"/>
    <property type="evidence" value="ECO:0007669"/>
    <property type="project" value="UniProtKB-KW"/>
</dbReference>
<feature type="region of interest" description="Disordered" evidence="2">
    <location>
        <begin position="615"/>
        <end position="657"/>
    </location>
</feature>
<dbReference type="InterPro" id="IPR051025">
    <property type="entry name" value="RhoGAP"/>
</dbReference>
<dbReference type="OMA" id="ESTHILV"/>
<dbReference type="InterPro" id="IPR008936">
    <property type="entry name" value="Rho_GTPase_activation_prot"/>
</dbReference>
<keyword evidence="3" id="KW-0732">Signal</keyword>
<evidence type="ECO:0000259" key="4">
    <source>
        <dbReference type="PROSITE" id="PS50238"/>
    </source>
</evidence>
<dbReference type="AlphaFoldDB" id="A0A0D2NJW4"/>
<proteinExistence type="predicted"/>
<dbReference type="GO" id="GO:0060237">
    <property type="term" value="P:regulation of fungal-type cell wall organization"/>
    <property type="evidence" value="ECO:0007669"/>
    <property type="project" value="TreeGrafter"/>
</dbReference>
<name>A0A0D2NJW4_HYPSF</name>
<evidence type="ECO:0000313" key="6">
    <source>
        <dbReference type="Proteomes" id="UP000054270"/>
    </source>
</evidence>
<reference evidence="6" key="1">
    <citation type="submission" date="2014-04" db="EMBL/GenBank/DDBJ databases">
        <title>Evolutionary Origins and Diversification of the Mycorrhizal Mutualists.</title>
        <authorList>
            <consortium name="DOE Joint Genome Institute"/>
            <consortium name="Mycorrhizal Genomics Consortium"/>
            <person name="Kohler A."/>
            <person name="Kuo A."/>
            <person name="Nagy L.G."/>
            <person name="Floudas D."/>
            <person name="Copeland A."/>
            <person name="Barry K.W."/>
            <person name="Cichocki N."/>
            <person name="Veneault-Fourrey C."/>
            <person name="LaButti K."/>
            <person name="Lindquist E.A."/>
            <person name="Lipzen A."/>
            <person name="Lundell T."/>
            <person name="Morin E."/>
            <person name="Murat C."/>
            <person name="Riley R."/>
            <person name="Ohm R."/>
            <person name="Sun H."/>
            <person name="Tunlid A."/>
            <person name="Henrissat B."/>
            <person name="Grigoriev I.V."/>
            <person name="Hibbett D.S."/>
            <person name="Martin F."/>
        </authorList>
    </citation>
    <scope>NUCLEOTIDE SEQUENCE [LARGE SCALE GENOMIC DNA]</scope>
    <source>
        <strain evidence="6">FD-334 SS-4</strain>
    </source>
</reference>
<dbReference type="GO" id="GO:0007165">
    <property type="term" value="P:signal transduction"/>
    <property type="evidence" value="ECO:0007669"/>
    <property type="project" value="InterPro"/>
</dbReference>
<dbReference type="PANTHER" id="PTHR15228">
    <property type="entry name" value="SPERMATHECAL PHYSIOLOGY VARIANT"/>
    <property type="match status" value="1"/>
</dbReference>
<feature type="signal peptide" evidence="3">
    <location>
        <begin position="1"/>
        <end position="20"/>
    </location>
</feature>
<keyword evidence="1" id="KW-0343">GTPase activation</keyword>
<organism evidence="5 6">
    <name type="scientific">Hypholoma sublateritium (strain FD-334 SS-4)</name>
    <dbReference type="NCBI Taxonomy" id="945553"/>
    <lineage>
        <taxon>Eukaryota</taxon>
        <taxon>Fungi</taxon>
        <taxon>Dikarya</taxon>
        <taxon>Basidiomycota</taxon>
        <taxon>Agaricomycotina</taxon>
        <taxon>Agaricomycetes</taxon>
        <taxon>Agaricomycetidae</taxon>
        <taxon>Agaricales</taxon>
        <taxon>Agaricineae</taxon>
        <taxon>Strophariaceae</taxon>
        <taxon>Hypholoma</taxon>
    </lineage>
</organism>
<protein>
    <recommendedName>
        <fullName evidence="4">Rho-GAP domain-containing protein</fullName>
    </recommendedName>
</protein>
<keyword evidence="6" id="KW-1185">Reference proteome</keyword>
<evidence type="ECO:0000256" key="3">
    <source>
        <dbReference type="SAM" id="SignalP"/>
    </source>
</evidence>
<accession>A0A0D2NJW4</accession>